<keyword evidence="2" id="KW-1185">Reference proteome</keyword>
<dbReference type="RefSeq" id="WP_211430417.1">
    <property type="nucleotide sequence ID" value="NZ_CP072649.1"/>
</dbReference>
<organism evidence="1 2">
    <name type="scientific">Chloracidobacterium validum</name>
    <dbReference type="NCBI Taxonomy" id="2821543"/>
    <lineage>
        <taxon>Bacteria</taxon>
        <taxon>Pseudomonadati</taxon>
        <taxon>Acidobacteriota</taxon>
        <taxon>Terriglobia</taxon>
        <taxon>Terriglobales</taxon>
        <taxon>Acidobacteriaceae</taxon>
        <taxon>Chloracidobacterium</taxon>
    </lineage>
</organism>
<reference evidence="1 2" key="1">
    <citation type="submission" date="2021-03" db="EMBL/GenBank/DDBJ databases">
        <title>Genomic and phenotypic characterization of Chloracidobacterium isolates provides evidence for multiple species.</title>
        <authorList>
            <person name="Saini M.K."/>
            <person name="Costas A.M.G."/>
            <person name="Tank M."/>
            <person name="Bryant D.A."/>
        </authorList>
    </citation>
    <scope>NUCLEOTIDE SEQUENCE [LARGE SCALE GENOMIC DNA]</scope>
    <source>
        <strain evidence="1 2">BV2-C</strain>
    </source>
</reference>
<dbReference type="Proteomes" id="UP000676506">
    <property type="component" value="Chromosome 2"/>
</dbReference>
<protein>
    <submittedName>
        <fullName evidence="1">Uncharacterized protein</fullName>
    </submittedName>
</protein>
<sequence length="55" mass="6580">MPSQSEIIRKILQQLLEGREAEEVVESVLPDVEEHRRQIRELRERMLQPLEKDEA</sequence>
<name>A0ABX8BFY0_9BACT</name>
<proteinExistence type="predicted"/>
<evidence type="ECO:0000313" key="2">
    <source>
        <dbReference type="Proteomes" id="UP000676506"/>
    </source>
</evidence>
<evidence type="ECO:0000313" key="1">
    <source>
        <dbReference type="EMBL" id="QUW04528.1"/>
    </source>
</evidence>
<accession>A0ABX8BFY0</accession>
<dbReference type="EMBL" id="CP072649">
    <property type="protein sequence ID" value="QUW04528.1"/>
    <property type="molecule type" value="Genomic_DNA"/>
</dbReference>
<gene>
    <name evidence="1" type="ORF">J8C06_12130</name>
</gene>